<dbReference type="Proteomes" id="UP000184420">
    <property type="component" value="Unassembled WGS sequence"/>
</dbReference>
<evidence type="ECO:0000313" key="1">
    <source>
        <dbReference type="EMBL" id="SHM45827.1"/>
    </source>
</evidence>
<name>A0A1M7J069_9BACT</name>
<accession>A0A1M7J069</accession>
<organism evidence="1 2">
    <name type="scientific">Chitinophaga jiangningensis</name>
    <dbReference type="NCBI Taxonomy" id="1419482"/>
    <lineage>
        <taxon>Bacteria</taxon>
        <taxon>Pseudomonadati</taxon>
        <taxon>Bacteroidota</taxon>
        <taxon>Chitinophagia</taxon>
        <taxon>Chitinophagales</taxon>
        <taxon>Chitinophagaceae</taxon>
        <taxon>Chitinophaga</taxon>
    </lineage>
</organism>
<proteinExistence type="predicted"/>
<reference evidence="1 2" key="1">
    <citation type="submission" date="2016-11" db="EMBL/GenBank/DDBJ databases">
        <authorList>
            <person name="Jaros S."/>
            <person name="Januszkiewicz K."/>
            <person name="Wedrychowicz H."/>
        </authorList>
    </citation>
    <scope>NUCLEOTIDE SEQUENCE [LARGE SCALE GENOMIC DNA]</scope>
    <source>
        <strain evidence="1 2">DSM 27406</strain>
    </source>
</reference>
<dbReference type="EMBL" id="FRBL01000008">
    <property type="protein sequence ID" value="SHM45827.1"/>
    <property type="molecule type" value="Genomic_DNA"/>
</dbReference>
<evidence type="ECO:0000313" key="2">
    <source>
        <dbReference type="Proteomes" id="UP000184420"/>
    </source>
</evidence>
<dbReference type="AlphaFoldDB" id="A0A1M7J069"/>
<gene>
    <name evidence="1" type="ORF">SAMN05444266_108149</name>
</gene>
<keyword evidence="2" id="KW-1185">Reference proteome</keyword>
<protein>
    <submittedName>
        <fullName evidence="1">Uncharacterized protein</fullName>
    </submittedName>
</protein>
<sequence length="39" mass="4821">MNYGVIQPPVHLTDYVRFYWFVEGDLPYVHHSKFDWYNS</sequence>